<dbReference type="AlphaFoldDB" id="A0A1S1HCH8"/>
<keyword evidence="2" id="KW-1185">Reference proteome</keyword>
<dbReference type="EMBL" id="MIPT01000001">
    <property type="protein sequence ID" value="OHT19276.1"/>
    <property type="molecule type" value="Genomic_DNA"/>
</dbReference>
<organism evidence="1 2">
    <name type="scientific">Edaphosphingomonas haloaromaticamans</name>
    <dbReference type="NCBI Taxonomy" id="653954"/>
    <lineage>
        <taxon>Bacteria</taxon>
        <taxon>Pseudomonadati</taxon>
        <taxon>Pseudomonadota</taxon>
        <taxon>Alphaproteobacteria</taxon>
        <taxon>Sphingomonadales</taxon>
        <taxon>Rhizorhabdaceae</taxon>
        <taxon>Edaphosphingomonas</taxon>
    </lineage>
</organism>
<proteinExistence type="predicted"/>
<reference evidence="1 2" key="1">
    <citation type="submission" date="2016-09" db="EMBL/GenBank/DDBJ databases">
        <title>Metabolic pathway, cell adaptation mechanisms and a novel monoxygenase revealed through proteogenomic-transcription analysis of a Sphingomonas haloaromaticamans strain degrading the fungicide ortho-phenylphenol.</title>
        <authorList>
            <person name="Perruchon C."/>
            <person name="Papadopoulou E.S."/>
            <person name="Rousidou C."/>
            <person name="Vasileiadis S."/>
            <person name="Tanou G."/>
            <person name="Amoutzias G."/>
            <person name="Molassiotis A."/>
            <person name="Karpouzas D.G."/>
        </authorList>
    </citation>
    <scope>NUCLEOTIDE SEQUENCE [LARGE SCALE GENOMIC DNA]</scope>
    <source>
        <strain evidence="1 2">P3</strain>
    </source>
</reference>
<gene>
    <name evidence="1" type="ORF">BHE75_01261</name>
</gene>
<name>A0A1S1HCH8_9SPHN</name>
<evidence type="ECO:0000313" key="1">
    <source>
        <dbReference type="EMBL" id="OHT19276.1"/>
    </source>
</evidence>
<dbReference type="Proteomes" id="UP000179467">
    <property type="component" value="Unassembled WGS sequence"/>
</dbReference>
<accession>A0A1S1HCH8</accession>
<protein>
    <submittedName>
        <fullName evidence="1">Uncharacterized protein</fullName>
    </submittedName>
</protein>
<sequence length="173" mass="17959">MTIVVPVLVIVPPSAISPAPVPVVEIRVSVMVTAALLPAANMPDPAAVMVLLPIVTWPFVKLMLTPSRMLLIVPLLNCTCPPLATEMAWPMLVTARPAAVIRVEALPDACRPSALVPVVVTDPPARNVTVPPSMALTPVDPVPPEVIAGADVTLMLPAGESAWNTGVALALVL</sequence>
<evidence type="ECO:0000313" key="2">
    <source>
        <dbReference type="Proteomes" id="UP000179467"/>
    </source>
</evidence>
<comment type="caution">
    <text evidence="1">The sequence shown here is derived from an EMBL/GenBank/DDBJ whole genome shotgun (WGS) entry which is preliminary data.</text>
</comment>